<protein>
    <submittedName>
        <fullName evidence="1">Uncharacterized protein</fullName>
    </submittedName>
</protein>
<evidence type="ECO:0000313" key="1">
    <source>
        <dbReference type="EMBL" id="QNM06612.1"/>
    </source>
</evidence>
<dbReference type="KEGG" id="qdo:H9Q78_05650"/>
<dbReference type="Proteomes" id="UP000515823">
    <property type="component" value="Chromosome"/>
</dbReference>
<keyword evidence="2" id="KW-1185">Reference proteome</keyword>
<name>A0A7G9G730_9FIRM</name>
<organism evidence="1 2">
    <name type="scientific">Qiania dongpingensis</name>
    <dbReference type="NCBI Taxonomy" id="2763669"/>
    <lineage>
        <taxon>Bacteria</taxon>
        <taxon>Bacillati</taxon>
        <taxon>Bacillota</taxon>
        <taxon>Clostridia</taxon>
        <taxon>Lachnospirales</taxon>
        <taxon>Lachnospiraceae</taxon>
        <taxon>Qiania</taxon>
    </lineage>
</organism>
<reference evidence="1 2" key="1">
    <citation type="submission" date="2020-08" db="EMBL/GenBank/DDBJ databases">
        <authorList>
            <person name="Liu C."/>
            <person name="Sun Q."/>
        </authorList>
    </citation>
    <scope>NUCLEOTIDE SEQUENCE [LARGE SCALE GENOMIC DNA]</scope>
    <source>
        <strain evidence="1 2">NSJ-38</strain>
    </source>
</reference>
<dbReference type="EMBL" id="CP060634">
    <property type="protein sequence ID" value="QNM06612.1"/>
    <property type="molecule type" value="Genomic_DNA"/>
</dbReference>
<sequence length="103" mass="12003">MRARASGCSFQGSRKYNEDTIFYEKTETGFRESPQITEANLRSFLEETNRVIRDRQTERQEMLTDLLKSGTPKTWLSYMLARIGRRMDEKSDNLSAVAVFIPE</sequence>
<dbReference type="AlphaFoldDB" id="A0A7G9G730"/>
<accession>A0A7G9G730</accession>
<evidence type="ECO:0000313" key="2">
    <source>
        <dbReference type="Proteomes" id="UP000515823"/>
    </source>
</evidence>
<proteinExistence type="predicted"/>
<gene>
    <name evidence="1" type="ORF">H9Q78_05650</name>
</gene>
<dbReference type="RefSeq" id="WP_249304178.1">
    <property type="nucleotide sequence ID" value="NZ_CP060634.1"/>
</dbReference>